<comment type="caution">
    <text evidence="1">The sequence shown here is derived from an EMBL/GenBank/DDBJ whole genome shotgun (WGS) entry which is preliminary data.</text>
</comment>
<evidence type="ECO:0000313" key="2">
    <source>
        <dbReference type="Proteomes" id="UP000827872"/>
    </source>
</evidence>
<keyword evidence="2" id="KW-1185">Reference proteome</keyword>
<protein>
    <submittedName>
        <fullName evidence="1">Uncharacterized protein</fullName>
    </submittedName>
</protein>
<sequence>MFYYPNVLQRHTGCFATIWLAATGATRLLKREYLKVNIPQTCDDIIAFILVQVPPIIPGTPRPRFSLYLSAQLQYGIVRVYSRQCQYLAGTILYGTEGRSSPGFPSPSTNSTPNVFLSDEIQQTLERLNRMQLAINLIDQEQPMLLLPDQLTLMEALEEAPDPFFGVMVPSLPSPAYIPYVQGISWCPYHPKSPERSRHSCLPRRRVAIAGEPHITVSPDDITLKEAEPIRLLQIEEGFVVPGEERLPLLPSVSPRKRRRAGEESVEEFRKKEPSVPLGLSPPTRTEKEPLAVGETGVLLEEVEAPPLPLEITPPRPGLAPSPRLRSVSPKRPPPLSPEEMVLLPAKRLRTPAELLGAPTYGWMHPTLHSLWARCANLQRMDYAKQRRREEEEEEPQRPAEVPSELEVLREAEEPSVPLVGSSEVSLETTEEELRASLVAAEERVLPEPEEVGLPMLPEVPEISFELPLDKEMLTLTDVRRLVAAKLEQTGETEFAQLVPFTVSRDVASRFFYMCLVLAGDRYLLLEQEEPFGRIVIKPGAWFRPS</sequence>
<organism evidence="1 2">
    <name type="scientific">Sphaerodactylus townsendi</name>
    <dbReference type="NCBI Taxonomy" id="933632"/>
    <lineage>
        <taxon>Eukaryota</taxon>
        <taxon>Metazoa</taxon>
        <taxon>Chordata</taxon>
        <taxon>Craniata</taxon>
        <taxon>Vertebrata</taxon>
        <taxon>Euteleostomi</taxon>
        <taxon>Lepidosauria</taxon>
        <taxon>Squamata</taxon>
        <taxon>Bifurcata</taxon>
        <taxon>Gekkota</taxon>
        <taxon>Sphaerodactylidae</taxon>
        <taxon>Sphaerodactylus</taxon>
    </lineage>
</organism>
<reference evidence="1" key="1">
    <citation type="submission" date="2021-08" db="EMBL/GenBank/DDBJ databases">
        <title>The first chromosome-level gecko genome reveals the dynamic sex chromosomes of Neotropical dwarf geckos (Sphaerodactylidae: Sphaerodactylus).</title>
        <authorList>
            <person name="Pinto B.J."/>
            <person name="Keating S.E."/>
            <person name="Gamble T."/>
        </authorList>
    </citation>
    <scope>NUCLEOTIDE SEQUENCE</scope>
    <source>
        <strain evidence="1">TG3544</strain>
    </source>
</reference>
<name>A0ACB8EWW6_9SAUR</name>
<dbReference type="EMBL" id="CM037628">
    <property type="protein sequence ID" value="KAH7997266.1"/>
    <property type="molecule type" value="Genomic_DNA"/>
</dbReference>
<evidence type="ECO:0000313" key="1">
    <source>
        <dbReference type="EMBL" id="KAH7997266.1"/>
    </source>
</evidence>
<proteinExistence type="predicted"/>
<dbReference type="Proteomes" id="UP000827872">
    <property type="component" value="Linkage Group LG15"/>
</dbReference>
<gene>
    <name evidence="1" type="ORF">K3G42_014400</name>
</gene>
<accession>A0ACB8EWW6</accession>